<name>A0A9Q1EDU6_SYNKA</name>
<dbReference type="AlphaFoldDB" id="A0A9Q1EDU6"/>
<dbReference type="EMBL" id="JAINUF010000019">
    <property type="protein sequence ID" value="KAJ8336964.1"/>
    <property type="molecule type" value="Genomic_DNA"/>
</dbReference>
<gene>
    <name evidence="1" type="ORF">SKAU_G00381840</name>
</gene>
<protein>
    <submittedName>
        <fullName evidence="1">Uncharacterized protein</fullName>
    </submittedName>
</protein>
<reference evidence="1" key="1">
    <citation type="journal article" date="2023" name="Science">
        <title>Genome structures resolve the early diversification of teleost fishes.</title>
        <authorList>
            <person name="Parey E."/>
            <person name="Louis A."/>
            <person name="Montfort J."/>
            <person name="Bouchez O."/>
            <person name="Roques C."/>
            <person name="Iampietro C."/>
            <person name="Lluch J."/>
            <person name="Castinel A."/>
            <person name="Donnadieu C."/>
            <person name="Desvignes T."/>
            <person name="Floi Bucao C."/>
            <person name="Jouanno E."/>
            <person name="Wen M."/>
            <person name="Mejri S."/>
            <person name="Dirks R."/>
            <person name="Jansen H."/>
            <person name="Henkel C."/>
            <person name="Chen W.J."/>
            <person name="Zahm M."/>
            <person name="Cabau C."/>
            <person name="Klopp C."/>
            <person name="Thompson A.W."/>
            <person name="Robinson-Rechavi M."/>
            <person name="Braasch I."/>
            <person name="Lecointre G."/>
            <person name="Bobe J."/>
            <person name="Postlethwait J.H."/>
            <person name="Berthelot C."/>
            <person name="Roest Crollius H."/>
            <person name="Guiguen Y."/>
        </authorList>
    </citation>
    <scope>NUCLEOTIDE SEQUENCE</scope>
    <source>
        <strain evidence="1">WJC10195</strain>
    </source>
</reference>
<evidence type="ECO:0000313" key="2">
    <source>
        <dbReference type="Proteomes" id="UP001152622"/>
    </source>
</evidence>
<keyword evidence="2" id="KW-1185">Reference proteome</keyword>
<dbReference type="Proteomes" id="UP001152622">
    <property type="component" value="Chromosome 19"/>
</dbReference>
<proteinExistence type="predicted"/>
<evidence type="ECO:0000313" key="1">
    <source>
        <dbReference type="EMBL" id="KAJ8336964.1"/>
    </source>
</evidence>
<accession>A0A9Q1EDU6</accession>
<sequence>MTIPPVTITDETRHVRVAKPRKSFDPGCLCPGAVRLLPRTREACSAPVRGKELDSPLILCALGQTGLQMDRGPSKRALLHSKGRALWMSAWIPSSNHTSNGHGAEATQEKHFHHLSTPRNFKWRAPSPAGPAGMSWTSPRGECTWKAQLDDVIMPRFKKSSQGGGA</sequence>
<organism evidence="1 2">
    <name type="scientific">Synaphobranchus kaupii</name>
    <name type="common">Kaup's arrowtooth eel</name>
    <dbReference type="NCBI Taxonomy" id="118154"/>
    <lineage>
        <taxon>Eukaryota</taxon>
        <taxon>Metazoa</taxon>
        <taxon>Chordata</taxon>
        <taxon>Craniata</taxon>
        <taxon>Vertebrata</taxon>
        <taxon>Euteleostomi</taxon>
        <taxon>Actinopterygii</taxon>
        <taxon>Neopterygii</taxon>
        <taxon>Teleostei</taxon>
        <taxon>Anguilliformes</taxon>
        <taxon>Synaphobranchidae</taxon>
        <taxon>Synaphobranchus</taxon>
    </lineage>
</organism>
<comment type="caution">
    <text evidence="1">The sequence shown here is derived from an EMBL/GenBank/DDBJ whole genome shotgun (WGS) entry which is preliminary data.</text>
</comment>